<evidence type="ECO:0000256" key="2">
    <source>
        <dbReference type="ARBA" id="ARBA00022630"/>
    </source>
</evidence>
<dbReference type="SUPFAM" id="SSF51905">
    <property type="entry name" value="FAD/NAD(P)-binding domain"/>
    <property type="match status" value="1"/>
</dbReference>
<evidence type="ECO:0000259" key="5">
    <source>
        <dbReference type="Pfam" id="PF07992"/>
    </source>
</evidence>
<accession>A0ABN3JPH0</accession>
<dbReference type="Proteomes" id="UP001501231">
    <property type="component" value="Unassembled WGS sequence"/>
</dbReference>
<feature type="domain" description="Reductase C-terminal" evidence="6">
    <location>
        <begin position="319"/>
        <end position="379"/>
    </location>
</feature>
<evidence type="ECO:0000259" key="6">
    <source>
        <dbReference type="Pfam" id="PF14759"/>
    </source>
</evidence>
<dbReference type="RefSeq" id="WP_344593319.1">
    <property type="nucleotide sequence ID" value="NZ_BAAARW010000021.1"/>
</dbReference>
<dbReference type="InterPro" id="IPR028202">
    <property type="entry name" value="Reductase_C"/>
</dbReference>
<evidence type="ECO:0000256" key="4">
    <source>
        <dbReference type="ARBA" id="ARBA00023002"/>
    </source>
</evidence>
<gene>
    <name evidence="7" type="ORF">GCM10010191_59200</name>
</gene>
<dbReference type="Pfam" id="PF07992">
    <property type="entry name" value="Pyr_redox_2"/>
    <property type="match status" value="1"/>
</dbReference>
<keyword evidence="3" id="KW-0274">FAD</keyword>
<keyword evidence="2" id="KW-0285">Flavoprotein</keyword>
<keyword evidence="8" id="KW-1185">Reference proteome</keyword>
<feature type="domain" description="FAD/NAD(P)-binding" evidence="5">
    <location>
        <begin position="3"/>
        <end position="290"/>
    </location>
</feature>
<reference evidence="7 8" key="1">
    <citation type="journal article" date="2019" name="Int. J. Syst. Evol. Microbiol.">
        <title>The Global Catalogue of Microorganisms (GCM) 10K type strain sequencing project: providing services to taxonomists for standard genome sequencing and annotation.</title>
        <authorList>
            <consortium name="The Broad Institute Genomics Platform"/>
            <consortium name="The Broad Institute Genome Sequencing Center for Infectious Disease"/>
            <person name="Wu L."/>
            <person name="Ma J."/>
        </authorList>
    </citation>
    <scope>NUCLEOTIDE SEQUENCE [LARGE SCALE GENOMIC DNA]</scope>
    <source>
        <strain evidence="7 8">JCM 3325</strain>
    </source>
</reference>
<dbReference type="EMBL" id="BAAARW010000021">
    <property type="protein sequence ID" value="GAA2436598.1"/>
    <property type="molecule type" value="Genomic_DNA"/>
</dbReference>
<keyword evidence="4" id="KW-0560">Oxidoreductase</keyword>
<dbReference type="Gene3D" id="3.30.390.30">
    <property type="match status" value="1"/>
</dbReference>
<proteinExistence type="predicted"/>
<comment type="cofactor">
    <cofactor evidence="1">
        <name>FAD</name>
        <dbReference type="ChEBI" id="CHEBI:57692"/>
    </cofactor>
</comment>
<name>A0ABN3JPH0_9ACTN</name>
<evidence type="ECO:0000256" key="1">
    <source>
        <dbReference type="ARBA" id="ARBA00001974"/>
    </source>
</evidence>
<dbReference type="InterPro" id="IPR016156">
    <property type="entry name" value="FAD/NAD-linked_Rdtase_dimer_sf"/>
</dbReference>
<dbReference type="PANTHER" id="PTHR43557">
    <property type="entry name" value="APOPTOSIS-INDUCING FACTOR 1"/>
    <property type="match status" value="1"/>
</dbReference>
<dbReference type="InterPro" id="IPR050446">
    <property type="entry name" value="FAD-oxidoreductase/Apoptosis"/>
</dbReference>
<dbReference type="PRINTS" id="PR00411">
    <property type="entry name" value="PNDRDTASEI"/>
</dbReference>
<evidence type="ECO:0000313" key="7">
    <source>
        <dbReference type="EMBL" id="GAA2436598.1"/>
    </source>
</evidence>
<dbReference type="SUPFAM" id="SSF55424">
    <property type="entry name" value="FAD/NAD-linked reductases, dimerisation (C-terminal) domain"/>
    <property type="match status" value="1"/>
</dbReference>
<evidence type="ECO:0000256" key="3">
    <source>
        <dbReference type="ARBA" id="ARBA00022827"/>
    </source>
</evidence>
<dbReference type="Pfam" id="PF14759">
    <property type="entry name" value="Reductase_C"/>
    <property type="match status" value="1"/>
</dbReference>
<dbReference type="PANTHER" id="PTHR43557:SF2">
    <property type="entry name" value="RIESKE DOMAIN-CONTAINING PROTEIN-RELATED"/>
    <property type="match status" value="1"/>
</dbReference>
<dbReference type="InterPro" id="IPR023753">
    <property type="entry name" value="FAD/NAD-binding_dom"/>
</dbReference>
<sequence length="393" mass="42071">MTTIAIVGTGLAGVRAAETLRAEGYHDRLVMVGDEAWTPYDRPPLSKAFLLGSAERADLRLLDEDGLAALGAEWRLGTGAAAFHARDRMLRLDDGHRLTVDGLVIATGARARRLDVPAPPGVHTLRTLDDAIRLRADLLAGSRAVLIGGGFVGAEIASTARRLGNDLTIVEAGRLPLLAPLGEPAASLLARLHADNEVRVITGRTVRSFEGRRHVRAVILDDGRRLPADTVVVGIGAVPNVEWLDGSGVGCAGGVPTDPWGRTNVPGVVAAGDVAGPLGRRLEHWTNARDMPVTACKALLAEMRGQDVTALPCYDPLPYVWSDQYDSRIQLAGRPAPDDDFLLEEGAPEGAFVATYRRAGAISAVLALDSPRTFTRFRHELRRVWAARQDSRA</sequence>
<evidence type="ECO:0000313" key="8">
    <source>
        <dbReference type="Proteomes" id="UP001501231"/>
    </source>
</evidence>
<protein>
    <submittedName>
        <fullName evidence="7">FAD-dependent oxidoreductase</fullName>
    </submittedName>
</protein>
<dbReference type="PRINTS" id="PR00368">
    <property type="entry name" value="FADPNR"/>
</dbReference>
<dbReference type="InterPro" id="IPR036188">
    <property type="entry name" value="FAD/NAD-bd_sf"/>
</dbReference>
<dbReference type="Gene3D" id="3.50.50.60">
    <property type="entry name" value="FAD/NAD(P)-binding domain"/>
    <property type="match status" value="2"/>
</dbReference>
<organism evidence="7 8">
    <name type="scientific">Actinomadura vinacea</name>
    <dbReference type="NCBI Taxonomy" id="115336"/>
    <lineage>
        <taxon>Bacteria</taxon>
        <taxon>Bacillati</taxon>
        <taxon>Actinomycetota</taxon>
        <taxon>Actinomycetes</taxon>
        <taxon>Streptosporangiales</taxon>
        <taxon>Thermomonosporaceae</taxon>
        <taxon>Actinomadura</taxon>
    </lineage>
</organism>
<comment type="caution">
    <text evidence="7">The sequence shown here is derived from an EMBL/GenBank/DDBJ whole genome shotgun (WGS) entry which is preliminary data.</text>
</comment>